<dbReference type="GO" id="GO:0030638">
    <property type="term" value="P:polyketide metabolic process"/>
    <property type="evidence" value="ECO:0007669"/>
    <property type="project" value="InterPro"/>
</dbReference>
<dbReference type="InterPro" id="IPR032710">
    <property type="entry name" value="NTF2-like_dom_sf"/>
</dbReference>
<evidence type="ECO:0000313" key="1">
    <source>
        <dbReference type="EMBL" id="SVE47327.1"/>
    </source>
</evidence>
<name>A0A383DS42_9ZZZZ</name>
<proteinExistence type="predicted"/>
<protein>
    <recommendedName>
        <fullName evidence="2">SnoaL-like domain-containing protein</fullName>
    </recommendedName>
</protein>
<dbReference type="SUPFAM" id="SSF54427">
    <property type="entry name" value="NTF2-like"/>
    <property type="match status" value="1"/>
</dbReference>
<feature type="non-terminal residue" evidence="1">
    <location>
        <position position="1"/>
    </location>
</feature>
<gene>
    <name evidence="1" type="ORF">METZ01_LOCUS500181</name>
</gene>
<reference evidence="1" key="1">
    <citation type="submission" date="2018-05" db="EMBL/GenBank/DDBJ databases">
        <authorList>
            <person name="Lanie J.A."/>
            <person name="Ng W.-L."/>
            <person name="Kazmierczak K.M."/>
            <person name="Andrzejewski T.M."/>
            <person name="Davidsen T.M."/>
            <person name="Wayne K.J."/>
            <person name="Tettelin H."/>
            <person name="Glass J.I."/>
            <person name="Rusch D."/>
            <person name="Podicherti R."/>
            <person name="Tsui H.-C.T."/>
            <person name="Winkler M.E."/>
        </authorList>
    </citation>
    <scope>NUCLEOTIDE SEQUENCE</scope>
</reference>
<dbReference type="EMBL" id="UINC01219725">
    <property type="protein sequence ID" value="SVE47327.1"/>
    <property type="molecule type" value="Genomic_DNA"/>
</dbReference>
<organism evidence="1">
    <name type="scientific">marine metagenome</name>
    <dbReference type="NCBI Taxonomy" id="408172"/>
    <lineage>
        <taxon>unclassified sequences</taxon>
        <taxon>metagenomes</taxon>
        <taxon>ecological metagenomes</taxon>
    </lineage>
</organism>
<dbReference type="InterPro" id="IPR009959">
    <property type="entry name" value="Cyclase_SnoaL-like"/>
</dbReference>
<accession>A0A383DS42</accession>
<dbReference type="Pfam" id="PF07366">
    <property type="entry name" value="SnoaL"/>
    <property type="match status" value="1"/>
</dbReference>
<dbReference type="Gene3D" id="3.10.450.50">
    <property type="match status" value="1"/>
</dbReference>
<dbReference type="AlphaFoldDB" id="A0A383DS42"/>
<sequence>VIESGNTVVCEITFTGTMTGEMEMPDGTKIPPTNKTGTTRACMITEWNGGKMTKGSMYFDMMTFLQGIGVMPA</sequence>
<evidence type="ECO:0008006" key="2">
    <source>
        <dbReference type="Google" id="ProtNLM"/>
    </source>
</evidence>